<evidence type="ECO:0000313" key="2">
    <source>
        <dbReference type="Proteomes" id="UP000305887"/>
    </source>
</evidence>
<name>A0A5C4MPB2_9RHOB</name>
<accession>A0A5C4MPB2</accession>
<organism evidence="1 2">
    <name type="scientific">Rubellimicrobium rubrum</name>
    <dbReference type="NCBI Taxonomy" id="2585369"/>
    <lineage>
        <taxon>Bacteria</taxon>
        <taxon>Pseudomonadati</taxon>
        <taxon>Pseudomonadota</taxon>
        <taxon>Alphaproteobacteria</taxon>
        <taxon>Rhodobacterales</taxon>
        <taxon>Roseobacteraceae</taxon>
        <taxon>Rubellimicrobium</taxon>
    </lineage>
</organism>
<dbReference type="EMBL" id="VDFU01000038">
    <property type="protein sequence ID" value="TNC46255.1"/>
    <property type="molecule type" value="Genomic_DNA"/>
</dbReference>
<gene>
    <name evidence="1" type="ORF">FHG66_19120</name>
</gene>
<dbReference type="OrthoDB" id="8478151at2"/>
<evidence type="ECO:0000313" key="1">
    <source>
        <dbReference type="EMBL" id="TNC46255.1"/>
    </source>
</evidence>
<sequence length="345" mass="38423">MRSAIYYPRTQVHSRPLMQSSLLLWDQLHTIVPDERYSPDYHGRRDMAEAWELIGKPLVPSAAQKSRAHTAIETTLQAGLPPDLYFVGRVDQPEDPYEVWPQKFSTETWDLMLRHKMTGGRLPNGDYPFTQEGGLLVMAKLADACAGSQFARVTDRLMAYGLIGSGSQRPGTEADVVPITLNLIDASSIPIENLIALRRREQRERRGSDYTKMRHNYADMVQAQITMLGQAADQFERDELNRQFRARMAADLKDLRRELGSGRTDLVLKPVIVTTIVAGASVLAGTLDVPTAIAAGVAAAVGSEMREVAKTIGDFLGDGLKFDRSQRETMAKHPMAYMYALSTVR</sequence>
<comment type="caution">
    <text evidence="1">The sequence shown here is derived from an EMBL/GenBank/DDBJ whole genome shotgun (WGS) entry which is preliminary data.</text>
</comment>
<dbReference type="Proteomes" id="UP000305887">
    <property type="component" value="Unassembled WGS sequence"/>
</dbReference>
<dbReference type="AlphaFoldDB" id="A0A5C4MPB2"/>
<proteinExistence type="predicted"/>
<protein>
    <submittedName>
        <fullName evidence="1">Uncharacterized protein</fullName>
    </submittedName>
</protein>
<reference evidence="1 2" key="1">
    <citation type="submission" date="2019-06" db="EMBL/GenBank/DDBJ databases">
        <title>YIM 131921 draft genome.</title>
        <authorList>
            <person name="Jiang L."/>
        </authorList>
    </citation>
    <scope>NUCLEOTIDE SEQUENCE [LARGE SCALE GENOMIC DNA]</scope>
    <source>
        <strain evidence="1 2">YIM 131921</strain>
    </source>
</reference>
<keyword evidence="2" id="KW-1185">Reference proteome</keyword>
<dbReference type="RefSeq" id="WP_139078652.1">
    <property type="nucleotide sequence ID" value="NZ_VDFU01000038.1"/>
</dbReference>